<dbReference type="PATRIC" id="fig|1469144.8.peg.3266"/>
<gene>
    <name evidence="1" type="ORF">TH66_13500</name>
</gene>
<name>A0A132N0V3_9ACTN</name>
<dbReference type="AlphaFoldDB" id="A0A132N0V3"/>
<reference evidence="1 2" key="1">
    <citation type="submission" date="2015-02" db="EMBL/GenBank/DDBJ databases">
        <title>Physiological reanalysis, assessment of diazotrophy, and genome sequences of multiple isolates of Streptomyces thermoautotrophicus.</title>
        <authorList>
            <person name="MacKellar D.C."/>
            <person name="Lieber L."/>
            <person name="Norman J."/>
            <person name="Bolger A."/>
            <person name="Tobin C."/>
            <person name="Murray J.W."/>
            <person name="Prell J."/>
        </authorList>
    </citation>
    <scope>NUCLEOTIDE SEQUENCE [LARGE SCALE GENOMIC DNA]</scope>
    <source>
        <strain evidence="1 2">UBT1</strain>
    </source>
</reference>
<dbReference type="Proteomes" id="UP000070659">
    <property type="component" value="Unassembled WGS sequence"/>
</dbReference>
<dbReference type="EMBL" id="JYIJ01000017">
    <property type="protein sequence ID" value="KWX03795.1"/>
    <property type="molecule type" value="Genomic_DNA"/>
</dbReference>
<protein>
    <submittedName>
        <fullName evidence="1">Uncharacterized protein</fullName>
    </submittedName>
</protein>
<evidence type="ECO:0000313" key="1">
    <source>
        <dbReference type="EMBL" id="KWX03795.1"/>
    </source>
</evidence>
<organism evidence="1 2">
    <name type="scientific">Carbonactinospora thermoautotrophica</name>
    <dbReference type="NCBI Taxonomy" id="1469144"/>
    <lineage>
        <taxon>Bacteria</taxon>
        <taxon>Bacillati</taxon>
        <taxon>Actinomycetota</taxon>
        <taxon>Actinomycetes</taxon>
        <taxon>Kitasatosporales</taxon>
        <taxon>Carbonactinosporaceae</taxon>
        <taxon>Carbonactinospora</taxon>
    </lineage>
</organism>
<accession>A0A132N0V3</accession>
<evidence type="ECO:0000313" key="2">
    <source>
        <dbReference type="Proteomes" id="UP000070659"/>
    </source>
</evidence>
<proteinExistence type="predicted"/>
<comment type="caution">
    <text evidence="1">The sequence shown here is derived from an EMBL/GenBank/DDBJ whole genome shotgun (WGS) entry which is preliminary data.</text>
</comment>
<sequence>MTAMATTLRLLRPGARVETRCRGDRLRRTVTTTPHGIPQITPVTCPGCPNCRRPRPTPGGAA</sequence>